<evidence type="ECO:0000256" key="1">
    <source>
        <dbReference type="ARBA" id="ARBA00022441"/>
    </source>
</evidence>
<dbReference type="RefSeq" id="WP_117723222.1">
    <property type="nucleotide sequence ID" value="NZ_QSUL01000002.1"/>
</dbReference>
<dbReference type="SMART" id="SM00612">
    <property type="entry name" value="Kelch"/>
    <property type="match status" value="3"/>
</dbReference>
<proteinExistence type="predicted"/>
<dbReference type="PANTHER" id="PTHR45632:SF3">
    <property type="entry name" value="KELCH-LIKE PROTEIN 32"/>
    <property type="match status" value="1"/>
</dbReference>
<evidence type="ECO:0000256" key="2">
    <source>
        <dbReference type="ARBA" id="ARBA00022737"/>
    </source>
</evidence>
<evidence type="ECO:0000313" key="3">
    <source>
        <dbReference type="EMBL" id="RGN39206.1"/>
    </source>
</evidence>
<dbReference type="Proteomes" id="UP000260983">
    <property type="component" value="Unassembled WGS sequence"/>
</dbReference>
<keyword evidence="1" id="KW-0880">Kelch repeat</keyword>
<dbReference type="PANTHER" id="PTHR45632">
    <property type="entry name" value="LD33804P"/>
    <property type="match status" value="1"/>
</dbReference>
<dbReference type="InterPro" id="IPR008969">
    <property type="entry name" value="CarboxyPept-like_regulatory"/>
</dbReference>
<dbReference type="InterPro" id="IPR006652">
    <property type="entry name" value="Kelch_1"/>
</dbReference>
<dbReference type="SUPFAM" id="SSF49464">
    <property type="entry name" value="Carboxypeptidase regulatory domain-like"/>
    <property type="match status" value="1"/>
</dbReference>
<evidence type="ECO:0000313" key="4">
    <source>
        <dbReference type="Proteomes" id="UP000260983"/>
    </source>
</evidence>
<dbReference type="Gene3D" id="2.120.10.80">
    <property type="entry name" value="Kelch-type beta propeller"/>
    <property type="match status" value="2"/>
</dbReference>
<accession>A0A3E5BNI7</accession>
<sequence>MRLYMFLFLIVSCTLSLKSQTKGNVIDGKDNYPLSGVNIYLQKNSVGIGVTDEVGHFSITDMEKLVGNDTIIFSYVGYLSLKLTLKDLQYSDYRVIMYAHSQQLPEVSVKGESGRLFLDYEPLKDLPEAVCSSGSFVHDGKIYVISGDEITPAASGLLSRKMFIYDIATDTWTESSRKFTRRTGHRAHYYKGKVFVVGGKYNSINHKLEYTVPQIEIYDLDKDTVYVDWVNPHKAVDPATFIYDDCLYVMGGTVKKDVYSSQVHTLDLKSGVWYDTGIVIPKERRDFMKCVLKGHVVYFFGGQNMAPMWKVRSYDLQTDEWSDLCDLKVNVCCPGVAINEDLIYIYENAILQTYNIRTHLVNAYYLKEGLEDSGLFYNGGKLYIVGGRQQSSIPKYQESSDIEYQEPTVEPENVFSVDVSHISSE</sequence>
<dbReference type="Pfam" id="PF13715">
    <property type="entry name" value="CarbopepD_reg_2"/>
    <property type="match status" value="1"/>
</dbReference>
<dbReference type="InterPro" id="IPR015915">
    <property type="entry name" value="Kelch-typ_b-propeller"/>
</dbReference>
<name>A0A3E5BNI7_9BACE</name>
<protein>
    <recommendedName>
        <fullName evidence="5">Galactose oxidase</fullName>
    </recommendedName>
</protein>
<organism evidence="3 4">
    <name type="scientific">Bacteroides oleiciplenus</name>
    <dbReference type="NCBI Taxonomy" id="626931"/>
    <lineage>
        <taxon>Bacteria</taxon>
        <taxon>Pseudomonadati</taxon>
        <taxon>Bacteroidota</taxon>
        <taxon>Bacteroidia</taxon>
        <taxon>Bacteroidales</taxon>
        <taxon>Bacteroidaceae</taxon>
        <taxon>Bacteroides</taxon>
    </lineage>
</organism>
<evidence type="ECO:0008006" key="5">
    <source>
        <dbReference type="Google" id="ProtNLM"/>
    </source>
</evidence>
<keyword evidence="2" id="KW-0677">Repeat</keyword>
<comment type="caution">
    <text evidence="3">The sequence shown here is derived from an EMBL/GenBank/DDBJ whole genome shotgun (WGS) entry which is preliminary data.</text>
</comment>
<dbReference type="EMBL" id="QSUL01000002">
    <property type="protein sequence ID" value="RGN39206.1"/>
    <property type="molecule type" value="Genomic_DNA"/>
</dbReference>
<dbReference type="SUPFAM" id="SSF117281">
    <property type="entry name" value="Kelch motif"/>
    <property type="match status" value="1"/>
</dbReference>
<gene>
    <name evidence="3" type="ORF">DXB65_02370</name>
</gene>
<dbReference type="Pfam" id="PF24681">
    <property type="entry name" value="Kelch_KLHDC2_KLHL20_DRC7"/>
    <property type="match status" value="1"/>
</dbReference>
<dbReference type="AlphaFoldDB" id="A0A3E5BNI7"/>
<reference evidence="3 4" key="1">
    <citation type="submission" date="2018-08" db="EMBL/GenBank/DDBJ databases">
        <title>A genome reference for cultivated species of the human gut microbiota.</title>
        <authorList>
            <person name="Zou Y."/>
            <person name="Xue W."/>
            <person name="Luo G."/>
        </authorList>
    </citation>
    <scope>NUCLEOTIDE SEQUENCE [LARGE SCALE GENOMIC DNA]</scope>
    <source>
        <strain evidence="3 4">OM05-15BH</strain>
    </source>
</reference>